<feature type="region of interest" description="Disordered" evidence="1">
    <location>
        <begin position="1"/>
        <end position="41"/>
    </location>
</feature>
<feature type="compositionally biased region" description="Basic and acidic residues" evidence="1">
    <location>
        <begin position="1"/>
        <end position="11"/>
    </location>
</feature>
<feature type="region of interest" description="Disordered" evidence="1">
    <location>
        <begin position="173"/>
        <end position="193"/>
    </location>
</feature>
<evidence type="ECO:0000256" key="2">
    <source>
        <dbReference type="SAM" id="Phobius"/>
    </source>
</evidence>
<reference evidence="3 4" key="1">
    <citation type="submission" date="2020-12" db="EMBL/GenBank/DDBJ databases">
        <title>Genomic Analysis and Response surface optimization of nitrogen-fixing conditions for A. chroococcum strain HR1, Isolation from rhizosphere soil.</title>
        <authorList>
            <person name="Li J."/>
            <person name="Yang H."/>
            <person name="Liu H."/>
            <person name="Wang C."/>
            <person name="Tian Y."/>
            <person name="Lu X.Y."/>
        </authorList>
    </citation>
    <scope>NUCLEOTIDE SEQUENCE [LARGE SCALE GENOMIC DNA]</scope>
    <source>
        <strain evidence="3 4">HR1</strain>
    </source>
</reference>
<name>A0AAP9YGT4_9GAMM</name>
<keyword evidence="2" id="KW-0812">Transmembrane</keyword>
<feature type="compositionally biased region" description="Basic residues" evidence="1">
    <location>
        <begin position="30"/>
        <end position="41"/>
    </location>
</feature>
<accession>A0AAP9YGT4</accession>
<evidence type="ECO:0000313" key="4">
    <source>
        <dbReference type="Proteomes" id="UP000596192"/>
    </source>
</evidence>
<sequence length="193" mass="21879">MEAGERDRTQMTRDTGMPAVLPNPTSASASHHRPPAASSRKRGIRKGWHHHFLHFPTTYPALSNMNQFFEIAKQYKEMILLIASLIAGIFFVRDYFATKQEVEVLKCQAENGIALVESRINVELTTKKIISLQKEIEDQKERARNRTGQATSDSPSLSLEINRLKDELGNEYETQRRAADNLKPGACERAVKK</sequence>
<feature type="transmembrane region" description="Helical" evidence="2">
    <location>
        <begin position="78"/>
        <end position="96"/>
    </location>
</feature>
<dbReference type="EMBL" id="CP066310">
    <property type="protein sequence ID" value="QQE89089.1"/>
    <property type="molecule type" value="Genomic_DNA"/>
</dbReference>
<dbReference type="AlphaFoldDB" id="A0AAP9YGT4"/>
<keyword evidence="2" id="KW-1133">Transmembrane helix</keyword>
<organism evidence="3 4">
    <name type="scientific">Azotobacter chroococcum</name>
    <dbReference type="NCBI Taxonomy" id="353"/>
    <lineage>
        <taxon>Bacteria</taxon>
        <taxon>Pseudomonadati</taxon>
        <taxon>Pseudomonadota</taxon>
        <taxon>Gammaproteobacteria</taxon>
        <taxon>Pseudomonadales</taxon>
        <taxon>Pseudomonadaceae</taxon>
        <taxon>Azotobacter</taxon>
    </lineage>
</organism>
<protein>
    <submittedName>
        <fullName evidence="3">Uncharacterized protein</fullName>
    </submittedName>
</protein>
<evidence type="ECO:0000313" key="3">
    <source>
        <dbReference type="EMBL" id="QQE89089.1"/>
    </source>
</evidence>
<dbReference type="Proteomes" id="UP000596192">
    <property type="component" value="Chromosome"/>
</dbReference>
<proteinExistence type="predicted"/>
<gene>
    <name evidence="3" type="ORF">GKQ51_01590</name>
</gene>
<dbReference type="RefSeq" id="WP_131301560.1">
    <property type="nucleotide sequence ID" value="NZ_CP066310.1"/>
</dbReference>
<keyword evidence="2" id="KW-0472">Membrane</keyword>
<evidence type="ECO:0000256" key="1">
    <source>
        <dbReference type="SAM" id="MobiDB-lite"/>
    </source>
</evidence>